<evidence type="ECO:0000313" key="6">
    <source>
        <dbReference type="WBParaSite" id="scf7180000420854.g5828"/>
    </source>
</evidence>
<evidence type="ECO:0000259" key="4">
    <source>
        <dbReference type="SMART" id="SM00720"/>
    </source>
</evidence>
<keyword evidence="1" id="KW-0645">Protease</keyword>
<feature type="domain" description="Peptidase C2 calpain" evidence="4">
    <location>
        <begin position="25"/>
        <end position="130"/>
    </location>
</feature>
<dbReference type="InterPro" id="IPR051297">
    <property type="entry name" value="PalB/RIM13"/>
</dbReference>
<dbReference type="InterPro" id="IPR022683">
    <property type="entry name" value="Calpain_III"/>
</dbReference>
<protein>
    <submittedName>
        <fullName evidence="6">Peptidase C2 calpain domain-containing protein</fullName>
    </submittedName>
</protein>
<dbReference type="PANTHER" id="PTHR46143">
    <property type="entry name" value="CALPAIN-7"/>
    <property type="match status" value="1"/>
</dbReference>
<accession>A0A915NW12</accession>
<organism evidence="5 6">
    <name type="scientific">Meloidogyne floridensis</name>
    <dbReference type="NCBI Taxonomy" id="298350"/>
    <lineage>
        <taxon>Eukaryota</taxon>
        <taxon>Metazoa</taxon>
        <taxon>Ecdysozoa</taxon>
        <taxon>Nematoda</taxon>
        <taxon>Chromadorea</taxon>
        <taxon>Rhabditida</taxon>
        <taxon>Tylenchina</taxon>
        <taxon>Tylenchomorpha</taxon>
        <taxon>Tylenchoidea</taxon>
        <taxon>Meloidogynidae</taxon>
        <taxon>Meloidogyninae</taxon>
        <taxon>Meloidogyne</taxon>
    </lineage>
</organism>
<dbReference type="PANTHER" id="PTHR46143:SF1">
    <property type="entry name" value="CALPAIN-7"/>
    <property type="match status" value="1"/>
</dbReference>
<dbReference type="SMART" id="SM00720">
    <property type="entry name" value="calpain_III"/>
    <property type="match status" value="1"/>
</dbReference>
<evidence type="ECO:0000256" key="2">
    <source>
        <dbReference type="ARBA" id="ARBA00022801"/>
    </source>
</evidence>
<dbReference type="Proteomes" id="UP000887560">
    <property type="component" value="Unplaced"/>
</dbReference>
<dbReference type="GO" id="GO:0004197">
    <property type="term" value="F:cysteine-type endopeptidase activity"/>
    <property type="evidence" value="ECO:0007669"/>
    <property type="project" value="TreeGrafter"/>
</dbReference>
<dbReference type="SUPFAM" id="SSF49758">
    <property type="entry name" value="Calpain large subunit, middle domain (domain III)"/>
    <property type="match status" value="1"/>
</dbReference>
<evidence type="ECO:0000256" key="1">
    <source>
        <dbReference type="ARBA" id="ARBA00022670"/>
    </source>
</evidence>
<name>A0A915NW12_9BILA</name>
<sequence>MKTIYYSLRIFSSSEFKCGNISSPYKYHKKETGNWKGEMAGGYGSDENEFLIDLKGPKEYSVGLEFCQVSSFRKKDFERKDSGPFRRGCTILQLEKIPAGIYSIQPMTFQSGQEGPFILSLHSSCDFKIKRIQ</sequence>
<evidence type="ECO:0000256" key="3">
    <source>
        <dbReference type="ARBA" id="ARBA00022807"/>
    </source>
</evidence>
<dbReference type="Gene3D" id="2.60.120.380">
    <property type="match status" value="1"/>
</dbReference>
<dbReference type="WBParaSite" id="scf7180000420854.g5828">
    <property type="protein sequence ID" value="scf7180000420854.g5828"/>
    <property type="gene ID" value="scf7180000420854.g5828"/>
</dbReference>
<reference evidence="6" key="1">
    <citation type="submission" date="2022-11" db="UniProtKB">
        <authorList>
            <consortium name="WormBaseParasite"/>
        </authorList>
    </citation>
    <scope>IDENTIFICATION</scope>
</reference>
<keyword evidence="2" id="KW-0378">Hydrolase</keyword>
<dbReference type="GO" id="GO:0006508">
    <property type="term" value="P:proteolysis"/>
    <property type="evidence" value="ECO:0007669"/>
    <property type="project" value="UniProtKB-KW"/>
</dbReference>
<proteinExistence type="predicted"/>
<dbReference type="AlphaFoldDB" id="A0A915NW12"/>
<keyword evidence="5" id="KW-1185">Reference proteome</keyword>
<keyword evidence="3" id="KW-0788">Thiol protease</keyword>
<evidence type="ECO:0000313" key="5">
    <source>
        <dbReference type="Proteomes" id="UP000887560"/>
    </source>
</evidence>
<dbReference type="InterPro" id="IPR036213">
    <property type="entry name" value="Calpain_III_sf"/>
</dbReference>